<evidence type="ECO:0000313" key="2">
    <source>
        <dbReference type="Proteomes" id="UP000460412"/>
    </source>
</evidence>
<keyword evidence="2" id="KW-1185">Reference proteome</keyword>
<name>A0A7X3MD03_9FIRM</name>
<dbReference type="InterPro" id="IPR041965">
    <property type="entry name" value="TTRAP_sf"/>
</dbReference>
<dbReference type="Proteomes" id="UP000460412">
    <property type="component" value="Unassembled WGS sequence"/>
</dbReference>
<comment type="caution">
    <text evidence="1">The sequence shown here is derived from an EMBL/GenBank/DDBJ whole genome shotgun (WGS) entry which is preliminary data.</text>
</comment>
<dbReference type="AlphaFoldDB" id="A0A7X3MD03"/>
<gene>
    <name evidence="1" type="ORF">GN277_00995</name>
</gene>
<dbReference type="Gene3D" id="1.10.10.1850">
    <property type="entry name" value="Sporulation protein-like"/>
    <property type="match status" value="1"/>
</dbReference>
<organism evidence="1 2">
    <name type="scientific">Sporofaciens musculi</name>
    <dbReference type="NCBI Taxonomy" id="2681861"/>
    <lineage>
        <taxon>Bacteria</taxon>
        <taxon>Bacillati</taxon>
        <taxon>Bacillota</taxon>
        <taxon>Clostridia</taxon>
        <taxon>Lachnospirales</taxon>
        <taxon>Lachnospiraceae</taxon>
        <taxon>Sporofaciens</taxon>
    </lineage>
</organism>
<dbReference type="InterPro" id="IPR025468">
    <property type="entry name" value="TTRAP"/>
</dbReference>
<sequence>MMVRFEENEYFLIAMFQKESRQATIEEIHNVIPYIGRDEEMLALINSTLEKLWFLTDEAFLNLDLEPYKEEPVEEE</sequence>
<reference evidence="1 2" key="1">
    <citation type="submission" date="2019-12" db="EMBL/GenBank/DDBJ databases">
        <title>Sporaefaciens musculi gen. nov., sp. nov., a novel bacterium isolated from the caecum of an obese mouse.</title>
        <authorList>
            <person name="Rasmussen T.S."/>
            <person name="Streidl T."/>
            <person name="Hitch T.C.A."/>
            <person name="Wortmann E."/>
            <person name="Deptula P."/>
            <person name="Hansen M."/>
            <person name="Nielsen D.S."/>
            <person name="Clavel T."/>
            <person name="Vogensen F.K."/>
        </authorList>
    </citation>
    <scope>NUCLEOTIDE SEQUENCE [LARGE SCALE GENOMIC DNA]</scope>
    <source>
        <strain evidence="1 2">WCA-9-b2</strain>
    </source>
</reference>
<dbReference type="RefSeq" id="WP_159749082.1">
    <property type="nucleotide sequence ID" value="NZ_WUQX01000001.1"/>
</dbReference>
<evidence type="ECO:0000313" key="1">
    <source>
        <dbReference type="EMBL" id="MXP74060.1"/>
    </source>
</evidence>
<dbReference type="Pfam" id="PF14203">
    <property type="entry name" value="TTRAP"/>
    <property type="match status" value="1"/>
</dbReference>
<evidence type="ECO:0008006" key="3">
    <source>
        <dbReference type="Google" id="ProtNLM"/>
    </source>
</evidence>
<dbReference type="EMBL" id="WUQX01000001">
    <property type="protein sequence ID" value="MXP74060.1"/>
    <property type="molecule type" value="Genomic_DNA"/>
</dbReference>
<protein>
    <recommendedName>
        <fullName evidence="3">Tranposon-transfer assisting protein</fullName>
    </recommendedName>
</protein>
<accession>A0A7X3MD03</accession>
<proteinExistence type="predicted"/>